<keyword evidence="3" id="KW-1185">Reference proteome</keyword>
<evidence type="ECO:0000313" key="3">
    <source>
        <dbReference type="Proteomes" id="UP000887222"/>
    </source>
</evidence>
<accession>A0ABQ4Q2G6</accession>
<organism evidence="2 3">
    <name type="scientific">Noviherbaspirillum aridicola</name>
    <dbReference type="NCBI Taxonomy" id="2849687"/>
    <lineage>
        <taxon>Bacteria</taxon>
        <taxon>Pseudomonadati</taxon>
        <taxon>Pseudomonadota</taxon>
        <taxon>Betaproteobacteria</taxon>
        <taxon>Burkholderiales</taxon>
        <taxon>Oxalobacteraceae</taxon>
        <taxon>Noviherbaspirillum</taxon>
    </lineage>
</organism>
<reference evidence="2 3" key="1">
    <citation type="journal article" date="2022" name="Int. J. Syst. Evol. Microbiol.">
        <title>Noviherbaspirillum aridicola sp. nov., isolated from an arid soil in Pakistan.</title>
        <authorList>
            <person name="Khan I.U."/>
            <person name="Saqib M."/>
            <person name="Amin A."/>
            <person name="Hussain F."/>
            <person name="Li L."/>
            <person name="Liu Y.H."/>
            <person name="Fang B.Z."/>
            <person name="Ahmed I."/>
            <person name="Li W.J."/>
        </authorList>
    </citation>
    <scope>NUCLEOTIDE SEQUENCE [LARGE SCALE GENOMIC DNA]</scope>
    <source>
        <strain evidence="2 3">NCCP-691</strain>
    </source>
</reference>
<protein>
    <submittedName>
        <fullName evidence="2">Uncharacterized protein</fullName>
    </submittedName>
</protein>
<evidence type="ECO:0000256" key="1">
    <source>
        <dbReference type="SAM" id="MobiDB-lite"/>
    </source>
</evidence>
<gene>
    <name evidence="2" type="ORF">NCCP691_13970</name>
</gene>
<proteinExistence type="predicted"/>
<dbReference type="Proteomes" id="UP000887222">
    <property type="component" value="Unassembled WGS sequence"/>
</dbReference>
<evidence type="ECO:0000313" key="2">
    <source>
        <dbReference type="EMBL" id="GIZ51383.1"/>
    </source>
</evidence>
<feature type="region of interest" description="Disordered" evidence="1">
    <location>
        <begin position="102"/>
        <end position="134"/>
    </location>
</feature>
<comment type="caution">
    <text evidence="2">The sequence shown here is derived from an EMBL/GenBank/DDBJ whole genome shotgun (WGS) entry which is preliminary data.</text>
</comment>
<sequence>MLSRGGNRNVPPGALSDRHNRFKEASVQVSELELLDVRLHQLRDRLRSEPHGERMLGMDDPLVKAALACEFMLPEQLTVRNLADTVERKIGNVQLLLERARSHEQLPESAQIASGQEYMAGSQEYRAEHAQPRR</sequence>
<feature type="compositionally biased region" description="Basic and acidic residues" evidence="1">
    <location>
        <begin position="125"/>
        <end position="134"/>
    </location>
</feature>
<name>A0ABQ4Q2G6_9BURK</name>
<dbReference type="EMBL" id="BPMK01000005">
    <property type="protein sequence ID" value="GIZ51383.1"/>
    <property type="molecule type" value="Genomic_DNA"/>
</dbReference>